<dbReference type="InterPro" id="IPR007719">
    <property type="entry name" value="PCS_N"/>
</dbReference>
<dbReference type="Pfam" id="PF05023">
    <property type="entry name" value="Phytochelatin"/>
    <property type="match status" value="1"/>
</dbReference>
<dbReference type="PANTHER" id="PTHR33447:SF2">
    <property type="entry name" value="GLUTATHIONE GAMMA-GLUTAMYLCYSTEINYLTRANSFERASE"/>
    <property type="match status" value="1"/>
</dbReference>
<protein>
    <recommendedName>
        <fullName evidence="1">glutathione gamma-glutamylcysteinyltransferase</fullName>
        <ecNumber evidence="1">2.3.2.15</ecNumber>
    </recommendedName>
</protein>
<reference evidence="6 7" key="1">
    <citation type="journal article" date="2015" name="Genome Biol. Evol.">
        <title>Comparative Genomics of a Bacterivorous Green Alga Reveals Evolutionary Causalities and Consequences of Phago-Mixotrophic Mode of Nutrition.</title>
        <authorList>
            <person name="Burns J.A."/>
            <person name="Paasch A."/>
            <person name="Narechania A."/>
            <person name="Kim E."/>
        </authorList>
    </citation>
    <scope>NUCLEOTIDE SEQUENCE [LARGE SCALE GENOMIC DNA]</scope>
    <source>
        <strain evidence="6 7">PLY_AMNH</strain>
    </source>
</reference>
<feature type="domain" description="Peptidase C83" evidence="5">
    <location>
        <begin position="5"/>
        <end position="239"/>
    </location>
</feature>
<dbReference type="EC" id="2.3.2.15" evidence="1"/>
<dbReference type="GO" id="GO:0010273">
    <property type="term" value="P:detoxification of copper ion"/>
    <property type="evidence" value="ECO:0007669"/>
    <property type="project" value="TreeGrafter"/>
</dbReference>
<keyword evidence="4" id="KW-0479">Metal-binding</keyword>
<accession>A0AAE0G9H0</accession>
<dbReference type="PROSITE" id="PS51443">
    <property type="entry name" value="PCS"/>
    <property type="match status" value="1"/>
</dbReference>
<name>A0AAE0G9H0_9CHLO</name>
<dbReference type="GO" id="GO:0046938">
    <property type="term" value="P:phytochelatin biosynthetic process"/>
    <property type="evidence" value="ECO:0007669"/>
    <property type="project" value="InterPro"/>
</dbReference>
<evidence type="ECO:0000256" key="2">
    <source>
        <dbReference type="ARBA" id="ARBA00022539"/>
    </source>
</evidence>
<dbReference type="InterPro" id="IPR040409">
    <property type="entry name" value="PCS-like"/>
</dbReference>
<evidence type="ECO:0000256" key="4">
    <source>
        <dbReference type="ARBA" id="ARBA00022723"/>
    </source>
</evidence>
<dbReference type="InterPro" id="IPR038156">
    <property type="entry name" value="PCS_N_sf"/>
</dbReference>
<comment type="caution">
    <text evidence="6">The sequence shown here is derived from an EMBL/GenBank/DDBJ whole genome shotgun (WGS) entry which is preliminary data.</text>
</comment>
<dbReference type="GO" id="GO:0016756">
    <property type="term" value="F:glutathione gamma-glutamylcysteinyltransferase activity"/>
    <property type="evidence" value="ECO:0007669"/>
    <property type="project" value="UniProtKB-EC"/>
</dbReference>
<evidence type="ECO:0000313" key="6">
    <source>
        <dbReference type="EMBL" id="KAK3274031.1"/>
    </source>
</evidence>
<sequence length="363" mass="40166">MSVNEQVRSFYRRPLPSPPAIAFSSPEGKAIFSEALAEGGMGGYFRLAEQFVTQEEPAFCGLASLTMVLNALEIDPRRTWKGAWRWFDTKMLDCCEPLDKIAKEGIVLDKLSCLAQCNGAQVRLNRPPSMEPSQDLKEGKSQDVTLQQFRTDIESACCSSGPPVIVSYSRKEFEQTGDGHFSPVGGYNRERDLVLIMDVARFKYPPHWVSLEKMWTAMRRLDNATGLPRGYLTVSLSADTGRGRMLTLSAQRRLYFEHLNFFTGGGLREAIAKSAATHSSEPQDEAIERTLDQIVQARSGLFGSSPMPSSAVFDVYPEVPWERVESGCAELGCGTVCGTERSPNAAYVHQQVRALPLPPTLTP</sequence>
<keyword evidence="2" id="KW-0104">Cadmium</keyword>
<dbReference type="AlphaFoldDB" id="A0AAE0G9H0"/>
<evidence type="ECO:0000313" key="7">
    <source>
        <dbReference type="Proteomes" id="UP001190700"/>
    </source>
</evidence>
<proteinExistence type="predicted"/>
<dbReference type="InterPro" id="IPR038765">
    <property type="entry name" value="Papain-like_cys_pep_sf"/>
</dbReference>
<keyword evidence="7" id="KW-1185">Reference proteome</keyword>
<organism evidence="6 7">
    <name type="scientific">Cymbomonas tetramitiformis</name>
    <dbReference type="NCBI Taxonomy" id="36881"/>
    <lineage>
        <taxon>Eukaryota</taxon>
        <taxon>Viridiplantae</taxon>
        <taxon>Chlorophyta</taxon>
        <taxon>Pyramimonadophyceae</taxon>
        <taxon>Pyramimonadales</taxon>
        <taxon>Pyramimonadaceae</taxon>
        <taxon>Cymbomonas</taxon>
    </lineage>
</organism>
<dbReference type="Gene3D" id="3.90.70.30">
    <property type="entry name" value="Phytochelatin synthase, N-terminal domain"/>
    <property type="match status" value="1"/>
</dbReference>
<gene>
    <name evidence="6" type="ORF">CYMTET_17763</name>
</gene>
<dbReference type="SUPFAM" id="SSF54001">
    <property type="entry name" value="Cysteine proteinases"/>
    <property type="match status" value="1"/>
</dbReference>
<dbReference type="PANTHER" id="PTHR33447">
    <property type="entry name" value="GLUTATHIONE GAMMA-GLUTAMYLCYSTEINYLTRANSFERASE"/>
    <property type="match status" value="1"/>
</dbReference>
<evidence type="ECO:0000259" key="5">
    <source>
        <dbReference type="PROSITE" id="PS51443"/>
    </source>
</evidence>
<dbReference type="Proteomes" id="UP001190700">
    <property type="component" value="Unassembled WGS sequence"/>
</dbReference>
<dbReference type="FunFam" id="3.90.70.30:FF:000001">
    <property type="entry name" value="Glutathione gamma-glutamylcysteinyltransferase 1"/>
    <property type="match status" value="1"/>
</dbReference>
<dbReference type="GO" id="GO:0046872">
    <property type="term" value="F:metal ion binding"/>
    <property type="evidence" value="ECO:0007669"/>
    <property type="project" value="UniProtKB-KW"/>
</dbReference>
<evidence type="ECO:0000256" key="3">
    <source>
        <dbReference type="ARBA" id="ARBA00022679"/>
    </source>
</evidence>
<dbReference type="GO" id="GO:0098849">
    <property type="term" value="P:cellular detoxification of cadmium ion"/>
    <property type="evidence" value="ECO:0007669"/>
    <property type="project" value="TreeGrafter"/>
</dbReference>
<keyword evidence="3" id="KW-0808">Transferase</keyword>
<evidence type="ECO:0000256" key="1">
    <source>
        <dbReference type="ARBA" id="ARBA00012468"/>
    </source>
</evidence>
<dbReference type="EMBL" id="LGRX02007994">
    <property type="protein sequence ID" value="KAK3274031.1"/>
    <property type="molecule type" value="Genomic_DNA"/>
</dbReference>